<dbReference type="InterPro" id="IPR041796">
    <property type="entry name" value="Mre11_N"/>
</dbReference>
<dbReference type="EMBL" id="VMHE01000006">
    <property type="protein sequence ID" value="TSJ66014.1"/>
    <property type="molecule type" value="Genomic_DNA"/>
</dbReference>
<dbReference type="InterPro" id="IPR029052">
    <property type="entry name" value="Metallo-depent_PP-like"/>
</dbReference>
<gene>
    <name evidence="3" type="ORF">FPQ13_05465</name>
</gene>
<feature type="domain" description="Calcineurin-like phosphoesterase" evidence="2">
    <location>
        <begin position="5"/>
        <end position="203"/>
    </location>
</feature>
<accession>A0A556PNP0</accession>
<dbReference type="CDD" id="cd00840">
    <property type="entry name" value="MPP_Mre11_N"/>
    <property type="match status" value="1"/>
</dbReference>
<comment type="caution">
    <text evidence="3">The sequence shown here is derived from an EMBL/GenBank/DDBJ whole genome shotgun (WGS) entry which is preliminary data.</text>
</comment>
<dbReference type="PIRSF" id="PIRSF033091">
    <property type="entry name" value="Pesterase_YhaO"/>
    <property type="match status" value="1"/>
</dbReference>
<protein>
    <submittedName>
        <fullName evidence="3">DNA repair exonuclease</fullName>
    </submittedName>
</protein>
<evidence type="ECO:0000256" key="1">
    <source>
        <dbReference type="ARBA" id="ARBA00022801"/>
    </source>
</evidence>
<reference evidence="3 4" key="1">
    <citation type="submission" date="2019-07" db="EMBL/GenBank/DDBJ databases">
        <title>Allobacillus sp. nov. SKP isolated from shrimp paste of Euphausiacea.</title>
        <authorList>
            <person name="Kanchanasin P."/>
            <person name="Tanasupawat S."/>
            <person name="Shi W."/>
            <person name="Wu L."/>
            <person name="Ma J."/>
        </authorList>
    </citation>
    <scope>NUCLEOTIDE SEQUENCE [LARGE SCALE GENOMIC DNA]</scope>
    <source>
        <strain evidence="3 4">SKP4-8</strain>
    </source>
</reference>
<dbReference type="SUPFAM" id="SSF56300">
    <property type="entry name" value="Metallo-dependent phosphatases"/>
    <property type="match status" value="1"/>
</dbReference>
<keyword evidence="3" id="KW-0269">Exonuclease</keyword>
<keyword evidence="4" id="KW-1185">Reference proteome</keyword>
<dbReference type="InterPro" id="IPR050535">
    <property type="entry name" value="DNA_Repair-Maintenance_Comp"/>
</dbReference>
<evidence type="ECO:0000313" key="4">
    <source>
        <dbReference type="Proteomes" id="UP000316425"/>
    </source>
</evidence>
<dbReference type="AlphaFoldDB" id="A0A556PNP0"/>
<dbReference type="Proteomes" id="UP000316425">
    <property type="component" value="Unassembled WGS sequence"/>
</dbReference>
<dbReference type="Gene3D" id="3.60.21.10">
    <property type="match status" value="1"/>
</dbReference>
<evidence type="ECO:0000259" key="2">
    <source>
        <dbReference type="Pfam" id="PF00149"/>
    </source>
</evidence>
<organism evidence="3 4">
    <name type="scientific">Allobacillus salarius</name>
    <dbReference type="NCBI Taxonomy" id="1955272"/>
    <lineage>
        <taxon>Bacteria</taxon>
        <taxon>Bacillati</taxon>
        <taxon>Bacillota</taxon>
        <taxon>Bacilli</taxon>
        <taxon>Bacillales</taxon>
        <taxon>Bacillaceae</taxon>
        <taxon>Allobacillus</taxon>
    </lineage>
</organism>
<dbReference type="InterPro" id="IPR004843">
    <property type="entry name" value="Calcineurin-like_PHP"/>
</dbReference>
<dbReference type="InterPro" id="IPR014576">
    <property type="entry name" value="Pesterase_YhaO"/>
</dbReference>
<dbReference type="PANTHER" id="PTHR30337:SF7">
    <property type="entry name" value="PHOSPHOESTERASE"/>
    <property type="match status" value="1"/>
</dbReference>
<keyword evidence="3" id="KW-0540">Nuclease</keyword>
<dbReference type="GO" id="GO:0004527">
    <property type="term" value="F:exonuclease activity"/>
    <property type="evidence" value="ECO:0007669"/>
    <property type="project" value="UniProtKB-KW"/>
</dbReference>
<dbReference type="OrthoDB" id="9773856at2"/>
<dbReference type="Pfam" id="PF00149">
    <property type="entry name" value="Metallophos"/>
    <property type="match status" value="1"/>
</dbReference>
<proteinExistence type="predicted"/>
<sequence>MKPTIRFIHAADLHLDSPYVGMQHLPESIFKDVKESTLLAYNRLIELAIEEKVDFVLFVGDLFDQQSTSIKSVITLKRGLEKLKEHSISAYISYGNHDFGMGDKVDLTFPDNTYVFQSEEIQRYPFHKNGEEVAQIYGFSYEKRAVKKKMVREFNFDRPDVYQIGTLHGSIQSNTDHDVYAPFQLEDFEKHEADYWALGHIHKREILSENPYIIYPGNIQGRHINEPGEKGCYIVEMSPHQTEVEFHALQEIIFEQRTINNSEANNLEELTEELFRMKESWRNSSHKYIIRLHLHLPETFTSTVEQSQIDELLELLNEQEDTERDWVWIQTIYWSVDWNYDRDEMKASSQFIGEVLQAIDDDEDPIRHLEMLANNRVVKKHVEPFTKETLDEMKAEAEQMIVKELIKDGES</sequence>
<dbReference type="PANTHER" id="PTHR30337">
    <property type="entry name" value="COMPONENT OF ATP-DEPENDENT DSDNA EXONUCLEASE"/>
    <property type="match status" value="1"/>
</dbReference>
<evidence type="ECO:0000313" key="3">
    <source>
        <dbReference type="EMBL" id="TSJ66014.1"/>
    </source>
</evidence>
<name>A0A556PNP0_9BACI</name>
<keyword evidence="1" id="KW-0378">Hydrolase</keyword>
<dbReference type="RefSeq" id="WP_144088316.1">
    <property type="nucleotide sequence ID" value="NZ_VMHE01000006.1"/>
</dbReference>